<keyword evidence="3" id="KW-1185">Reference proteome</keyword>
<feature type="chain" id="PRO_5046614471" evidence="1">
    <location>
        <begin position="23"/>
        <end position="120"/>
    </location>
</feature>
<accession>A0ABP1PZ47</accession>
<comment type="caution">
    <text evidence="2">The sequence shown here is derived from an EMBL/GenBank/DDBJ whole genome shotgun (WGS) entry which is preliminary data.</text>
</comment>
<reference evidence="2 3" key="1">
    <citation type="submission" date="2024-08" db="EMBL/GenBank/DDBJ databases">
        <authorList>
            <person name="Cucini C."/>
            <person name="Frati F."/>
        </authorList>
    </citation>
    <scope>NUCLEOTIDE SEQUENCE [LARGE SCALE GENOMIC DNA]</scope>
</reference>
<evidence type="ECO:0000256" key="1">
    <source>
        <dbReference type="SAM" id="SignalP"/>
    </source>
</evidence>
<evidence type="ECO:0000313" key="3">
    <source>
        <dbReference type="Proteomes" id="UP001642540"/>
    </source>
</evidence>
<feature type="signal peptide" evidence="1">
    <location>
        <begin position="1"/>
        <end position="22"/>
    </location>
</feature>
<gene>
    <name evidence="2" type="ORF">ODALV1_LOCUS5408</name>
</gene>
<name>A0ABP1PZ47_9HEXA</name>
<sequence length="120" mass="14176">MRVFCVVSLLFNWKLWFGVVESFIGIGESMSEGVATSNDKQNEEDKRIRQMYQSLLLRRQQCSYWSIIEFPYLAEIVRHDSSYLRRILTTVFIDHPALAQCMKFDIVMLKNKILLVSYNN</sequence>
<protein>
    <submittedName>
        <fullName evidence="2">Uncharacterized protein</fullName>
    </submittedName>
</protein>
<organism evidence="2 3">
    <name type="scientific">Orchesella dallaii</name>
    <dbReference type="NCBI Taxonomy" id="48710"/>
    <lineage>
        <taxon>Eukaryota</taxon>
        <taxon>Metazoa</taxon>
        <taxon>Ecdysozoa</taxon>
        <taxon>Arthropoda</taxon>
        <taxon>Hexapoda</taxon>
        <taxon>Collembola</taxon>
        <taxon>Entomobryomorpha</taxon>
        <taxon>Entomobryoidea</taxon>
        <taxon>Orchesellidae</taxon>
        <taxon>Orchesellinae</taxon>
        <taxon>Orchesella</taxon>
    </lineage>
</organism>
<dbReference type="EMBL" id="CAXLJM020000016">
    <property type="protein sequence ID" value="CAL8083165.1"/>
    <property type="molecule type" value="Genomic_DNA"/>
</dbReference>
<proteinExistence type="predicted"/>
<keyword evidence="1" id="KW-0732">Signal</keyword>
<evidence type="ECO:0000313" key="2">
    <source>
        <dbReference type="EMBL" id="CAL8083165.1"/>
    </source>
</evidence>
<dbReference type="Proteomes" id="UP001642540">
    <property type="component" value="Unassembled WGS sequence"/>
</dbReference>